<dbReference type="EMBL" id="BONU01000002">
    <property type="protein sequence ID" value="GIG72031.1"/>
    <property type="molecule type" value="Genomic_DNA"/>
</dbReference>
<proteinExistence type="predicted"/>
<accession>A0A8J3PJ85</accession>
<evidence type="ECO:0000313" key="3">
    <source>
        <dbReference type="Proteomes" id="UP000653674"/>
    </source>
</evidence>
<comment type="caution">
    <text evidence="2">The sequence shown here is derived from an EMBL/GenBank/DDBJ whole genome shotgun (WGS) entry which is preliminary data.</text>
</comment>
<protein>
    <recommendedName>
        <fullName evidence="4">DUF5318 domain-containing protein</fullName>
    </recommendedName>
</protein>
<gene>
    <name evidence="2" type="ORF">Pfl04_04350</name>
</gene>
<feature type="compositionally biased region" description="Basic residues" evidence="1">
    <location>
        <begin position="155"/>
        <end position="167"/>
    </location>
</feature>
<dbReference type="Pfam" id="PF17249">
    <property type="entry name" value="DUF5318"/>
    <property type="match status" value="1"/>
</dbReference>
<name>A0A8J3PJ85_9ACTN</name>
<sequence>MSPTGSGPRTLGRMRTQRQIVDYSLRRRSLLRELDSGRVGSHEVCDASPYLKSAAKFHGEPTEDRCPVCRRENLTHVHYIYGDELKQSAGQARRKAELPVLAMTFSEFQVYVVEVCRGCGWNHLVEQYLLGRDGIEAPAEAADAVGASAPTRAGGRGRHRHLSGGGE</sequence>
<dbReference type="Proteomes" id="UP000653674">
    <property type="component" value="Unassembled WGS sequence"/>
</dbReference>
<evidence type="ECO:0000313" key="2">
    <source>
        <dbReference type="EMBL" id="GIG72031.1"/>
    </source>
</evidence>
<organism evidence="2 3">
    <name type="scientific">Planosporangium flavigriseum</name>
    <dbReference type="NCBI Taxonomy" id="373681"/>
    <lineage>
        <taxon>Bacteria</taxon>
        <taxon>Bacillati</taxon>
        <taxon>Actinomycetota</taxon>
        <taxon>Actinomycetes</taxon>
        <taxon>Micromonosporales</taxon>
        <taxon>Micromonosporaceae</taxon>
        <taxon>Planosporangium</taxon>
    </lineage>
</organism>
<dbReference type="AlphaFoldDB" id="A0A8J3PJ85"/>
<dbReference type="InterPro" id="IPR035169">
    <property type="entry name" value="DUF5318"/>
</dbReference>
<evidence type="ECO:0008006" key="4">
    <source>
        <dbReference type="Google" id="ProtNLM"/>
    </source>
</evidence>
<keyword evidence="3" id="KW-1185">Reference proteome</keyword>
<reference evidence="2" key="1">
    <citation type="submission" date="2021-01" db="EMBL/GenBank/DDBJ databases">
        <title>Whole genome shotgun sequence of Planosporangium flavigriseum NBRC 105377.</title>
        <authorList>
            <person name="Komaki H."/>
            <person name="Tamura T."/>
        </authorList>
    </citation>
    <scope>NUCLEOTIDE SEQUENCE</scope>
    <source>
        <strain evidence="2">NBRC 105377</strain>
    </source>
</reference>
<evidence type="ECO:0000256" key="1">
    <source>
        <dbReference type="SAM" id="MobiDB-lite"/>
    </source>
</evidence>
<feature type="region of interest" description="Disordered" evidence="1">
    <location>
        <begin position="146"/>
        <end position="167"/>
    </location>
</feature>